<keyword evidence="1" id="KW-0255">Endonuclease</keyword>
<dbReference type="Proteomes" id="UP000627838">
    <property type="component" value="Unassembled WGS sequence"/>
</dbReference>
<comment type="caution">
    <text evidence="1">The sequence shown here is derived from an EMBL/GenBank/DDBJ whole genome shotgun (WGS) entry which is preliminary data.</text>
</comment>
<organism evidence="1 2">
    <name type="scientific">Actinomadura algeriensis</name>
    <dbReference type="NCBI Taxonomy" id="1679523"/>
    <lineage>
        <taxon>Bacteria</taxon>
        <taxon>Bacillati</taxon>
        <taxon>Actinomycetota</taxon>
        <taxon>Actinomycetes</taxon>
        <taxon>Streptosporangiales</taxon>
        <taxon>Thermomonosporaceae</taxon>
        <taxon>Actinomadura</taxon>
    </lineage>
</organism>
<proteinExistence type="predicted"/>
<dbReference type="SUPFAM" id="SSF116734">
    <property type="entry name" value="DNA methylase specificity domain"/>
    <property type="match status" value="1"/>
</dbReference>
<accession>A0ABR9K2H1</accession>
<protein>
    <submittedName>
        <fullName evidence="1">Restriction endonuclease S subunit</fullName>
    </submittedName>
</protein>
<keyword evidence="2" id="KW-1185">Reference proteome</keyword>
<dbReference type="GO" id="GO:0004519">
    <property type="term" value="F:endonuclease activity"/>
    <property type="evidence" value="ECO:0007669"/>
    <property type="project" value="UniProtKB-KW"/>
</dbReference>
<evidence type="ECO:0000313" key="2">
    <source>
        <dbReference type="Proteomes" id="UP000627838"/>
    </source>
</evidence>
<keyword evidence="1" id="KW-0378">Hydrolase</keyword>
<dbReference type="RefSeq" id="WP_318784501.1">
    <property type="nucleotide sequence ID" value="NZ_JADBDZ010000001.1"/>
</dbReference>
<dbReference type="EMBL" id="JADBDZ010000001">
    <property type="protein sequence ID" value="MBE1537022.1"/>
    <property type="molecule type" value="Genomic_DNA"/>
</dbReference>
<gene>
    <name evidence="1" type="ORF">H4W34_006855</name>
</gene>
<sequence length="62" mass="6387">MLPVKLPPPDEQRSIGLAVDALDTQITAHHALAKAAEAARSALADGLINGLLAAIHPLRGES</sequence>
<evidence type="ECO:0000313" key="1">
    <source>
        <dbReference type="EMBL" id="MBE1537022.1"/>
    </source>
</evidence>
<name>A0ABR9K2H1_9ACTN</name>
<reference evidence="1 2" key="1">
    <citation type="submission" date="2020-10" db="EMBL/GenBank/DDBJ databases">
        <title>Sequencing the genomes of 1000 actinobacteria strains.</title>
        <authorList>
            <person name="Klenk H.-P."/>
        </authorList>
    </citation>
    <scope>NUCLEOTIDE SEQUENCE [LARGE SCALE GENOMIC DNA]</scope>
    <source>
        <strain evidence="1 2">DSM 46744</strain>
    </source>
</reference>
<keyword evidence="1" id="KW-0540">Nuclease</keyword>